<gene>
    <name evidence="2" type="ordered locus">RLO149_c029220</name>
</gene>
<dbReference type="HOGENOM" id="CLU_129866_0_0_5"/>
<dbReference type="STRING" id="391595.RLO149_c029220"/>
<reference evidence="2 3" key="1">
    <citation type="journal article" date="2011" name="BMC Genomics">
        <title>Comparative genome analysis and genome-guided physiological analysis of Roseobacter litoralis.</title>
        <authorList>
            <person name="Kalhoefer D."/>
            <person name="Thole S."/>
            <person name="Voget S."/>
            <person name="Lehmann R."/>
            <person name="Liesegang H."/>
            <person name="Wollher A."/>
            <person name="Daniel R."/>
            <person name="Simon M."/>
            <person name="Brinkhoff T."/>
        </authorList>
    </citation>
    <scope>NUCLEOTIDE SEQUENCE [LARGE SCALE GENOMIC DNA]</scope>
    <source>
        <strain evidence="3">ATCC 49566 / DSM 6996 / JCM 21268 / NBRC 15278 / OCh 149</strain>
    </source>
</reference>
<name>F7ZH36_ROSLO</name>
<dbReference type="KEGG" id="rli:RLO149_c029220"/>
<feature type="signal peptide" evidence="1">
    <location>
        <begin position="1"/>
        <end position="20"/>
    </location>
</feature>
<sequence length="138" mass="15074">MLRAILTGLCCVCFSVPAGAQPYRAINWLYVVPVSQNSFEVIDDGRSSAKDFWCAGSDYARAFGLDGVRKRLYILDPLGDSKTTAGAKGVVFTVSPDDAMKNTPSSYSVSVKRRNENLAISHAYNFCDTLLDGVFGRF</sequence>
<evidence type="ECO:0000313" key="3">
    <source>
        <dbReference type="Proteomes" id="UP000001353"/>
    </source>
</evidence>
<dbReference type="OrthoDB" id="7862366at2"/>
<organism evidence="2 3">
    <name type="scientific">Roseobacter litoralis (strain ATCC 49566 / DSM 6996 / JCM 21268 / NBRC 15278 / OCh 149)</name>
    <dbReference type="NCBI Taxonomy" id="391595"/>
    <lineage>
        <taxon>Bacteria</taxon>
        <taxon>Pseudomonadati</taxon>
        <taxon>Pseudomonadota</taxon>
        <taxon>Alphaproteobacteria</taxon>
        <taxon>Rhodobacterales</taxon>
        <taxon>Roseobacteraceae</taxon>
        <taxon>Roseobacter</taxon>
    </lineage>
</organism>
<accession>F7ZH36</accession>
<protein>
    <submittedName>
        <fullName evidence="2">Uncharacterized protein</fullName>
    </submittedName>
</protein>
<evidence type="ECO:0000313" key="2">
    <source>
        <dbReference type="EMBL" id="AEI94878.1"/>
    </source>
</evidence>
<keyword evidence="1" id="KW-0732">Signal</keyword>
<dbReference type="eggNOG" id="ENOG5032U1B">
    <property type="taxonomic scope" value="Bacteria"/>
</dbReference>
<keyword evidence="3" id="KW-1185">Reference proteome</keyword>
<dbReference type="EMBL" id="CP002623">
    <property type="protein sequence ID" value="AEI94878.1"/>
    <property type="molecule type" value="Genomic_DNA"/>
</dbReference>
<feature type="chain" id="PRO_5003367342" evidence="1">
    <location>
        <begin position="21"/>
        <end position="138"/>
    </location>
</feature>
<dbReference type="RefSeq" id="WP_013962790.1">
    <property type="nucleotide sequence ID" value="NC_015730.1"/>
</dbReference>
<dbReference type="Proteomes" id="UP000001353">
    <property type="component" value="Chromosome"/>
</dbReference>
<dbReference type="AlphaFoldDB" id="F7ZH36"/>
<evidence type="ECO:0000256" key="1">
    <source>
        <dbReference type="SAM" id="SignalP"/>
    </source>
</evidence>
<proteinExistence type="predicted"/>